<comment type="caution">
    <text evidence="2">The sequence shown here is derived from an EMBL/GenBank/DDBJ whole genome shotgun (WGS) entry which is preliminary data.</text>
</comment>
<dbReference type="Proteomes" id="UP001209878">
    <property type="component" value="Unassembled WGS sequence"/>
</dbReference>
<evidence type="ECO:0000313" key="2">
    <source>
        <dbReference type="EMBL" id="KAK2182558.1"/>
    </source>
</evidence>
<dbReference type="AlphaFoldDB" id="A0AAD9NVK1"/>
<sequence length="162" mass="17918">MFITVKFGENESLLCNPSCAVINLLNSIRRRAGYANTNVCLDLSDETGLVKELDAHRHDYATKYLVSHGTYILVKKLAAVAASVAASTTDELESERGSQATYVPLLANYSDHFPNYRVHVHNIEKRLKLRSQASKSPSPAGFRGTKSSRAKPPNSRASIRRK</sequence>
<feature type="region of interest" description="Disordered" evidence="1">
    <location>
        <begin position="129"/>
        <end position="162"/>
    </location>
</feature>
<evidence type="ECO:0000313" key="3">
    <source>
        <dbReference type="Proteomes" id="UP001209878"/>
    </source>
</evidence>
<protein>
    <submittedName>
        <fullName evidence="2">Uncharacterized protein</fullName>
    </submittedName>
</protein>
<evidence type="ECO:0000256" key="1">
    <source>
        <dbReference type="SAM" id="MobiDB-lite"/>
    </source>
</evidence>
<dbReference type="Pfam" id="PF15874">
    <property type="entry name" value="Il2rg"/>
    <property type="match status" value="1"/>
</dbReference>
<dbReference type="EMBL" id="JAODUO010000348">
    <property type="protein sequence ID" value="KAK2182558.1"/>
    <property type="molecule type" value="Genomic_DNA"/>
</dbReference>
<gene>
    <name evidence="2" type="ORF">NP493_348g00016</name>
</gene>
<name>A0AAD9NVK1_RIDPI</name>
<proteinExistence type="predicted"/>
<accession>A0AAD9NVK1</accession>
<keyword evidence="3" id="KW-1185">Reference proteome</keyword>
<reference evidence="2" key="1">
    <citation type="journal article" date="2023" name="Mol. Biol. Evol.">
        <title>Third-Generation Sequencing Reveals the Adaptive Role of the Epigenome in Three Deep-Sea Polychaetes.</title>
        <authorList>
            <person name="Perez M."/>
            <person name="Aroh O."/>
            <person name="Sun Y."/>
            <person name="Lan Y."/>
            <person name="Juniper S.K."/>
            <person name="Young C.R."/>
            <person name="Angers B."/>
            <person name="Qian P.Y."/>
        </authorList>
    </citation>
    <scope>NUCLEOTIDE SEQUENCE</scope>
    <source>
        <strain evidence="2">R07B-5</strain>
    </source>
</reference>
<dbReference type="PANTHER" id="PTHR33887">
    <property type="entry name" value="PB1 DOMAIN-CONTAINING PROTEIN"/>
    <property type="match status" value="1"/>
</dbReference>
<organism evidence="2 3">
    <name type="scientific">Ridgeia piscesae</name>
    <name type="common">Tubeworm</name>
    <dbReference type="NCBI Taxonomy" id="27915"/>
    <lineage>
        <taxon>Eukaryota</taxon>
        <taxon>Metazoa</taxon>
        <taxon>Spiralia</taxon>
        <taxon>Lophotrochozoa</taxon>
        <taxon>Annelida</taxon>
        <taxon>Polychaeta</taxon>
        <taxon>Sedentaria</taxon>
        <taxon>Canalipalpata</taxon>
        <taxon>Sabellida</taxon>
        <taxon>Siboglinidae</taxon>
        <taxon>Ridgeia</taxon>
    </lineage>
</organism>
<dbReference type="InterPro" id="IPR039471">
    <property type="entry name" value="CXorf65-like"/>
</dbReference>
<dbReference type="PANTHER" id="PTHR33887:SF5">
    <property type="entry name" value="PB1 DOMAIN-CONTAINING PROTEIN"/>
    <property type="match status" value="1"/>
</dbReference>